<dbReference type="Proteomes" id="UP000742786">
    <property type="component" value="Unassembled WGS sequence"/>
</dbReference>
<keyword evidence="3" id="KW-1185">Reference proteome</keyword>
<keyword evidence="1" id="KW-1133">Transmembrane helix</keyword>
<proteinExistence type="predicted"/>
<dbReference type="EMBL" id="CAJQUM010000001">
    <property type="protein sequence ID" value="CAG4883069.1"/>
    <property type="molecule type" value="Genomic_DNA"/>
</dbReference>
<evidence type="ECO:0000256" key="1">
    <source>
        <dbReference type="SAM" id="Phobius"/>
    </source>
</evidence>
<comment type="caution">
    <text evidence="2">The sequence shown here is derived from an EMBL/GenBank/DDBJ whole genome shotgun (WGS) entry which is preliminary data.</text>
</comment>
<keyword evidence="1" id="KW-0472">Membrane</keyword>
<accession>A0A916J1Q9</accession>
<evidence type="ECO:0000313" key="2">
    <source>
        <dbReference type="EMBL" id="CAG4883069.1"/>
    </source>
</evidence>
<reference evidence="2" key="1">
    <citation type="submission" date="2021-04" db="EMBL/GenBank/DDBJ databases">
        <authorList>
            <person name="Hornung B."/>
        </authorList>
    </citation>
    <scope>NUCLEOTIDE SEQUENCE</scope>
    <source>
        <strain evidence="2">G5G6</strain>
    </source>
</reference>
<dbReference type="AlphaFoldDB" id="A0A916J1Q9"/>
<protein>
    <submittedName>
        <fullName evidence="2">Uncharacterized protein</fullName>
    </submittedName>
</protein>
<sequence length="248" mass="28353">MDYAQSRLQARFGERPDESLWQKLEASSDLDHALAVARASGLRRWVAGITAQADCHAIEIALRTGWRECIAEIDSWMPSQWRPALMWVCGLVDLPALYYLARGEAPLPWMHVDPVLQVYAGADAQHRETLLQQDCRAFLDPSQEVSTRSVSPASSRIRHAWLKEWRKRWPRWNDTAALESLTQLFETAMEQPALASRPELLRKMRSLFRRSVLCPAVAFIYLAFIALDLERLRAGLLRHTAAFEGIFP</sequence>
<evidence type="ECO:0000313" key="3">
    <source>
        <dbReference type="Proteomes" id="UP000742786"/>
    </source>
</evidence>
<name>A0A916J1Q9_9PROT</name>
<dbReference type="RefSeq" id="WP_220635071.1">
    <property type="nucleotide sequence ID" value="NZ_CAJQUM010000001.1"/>
</dbReference>
<keyword evidence="1" id="KW-0812">Transmembrane</keyword>
<gene>
    <name evidence="2" type="ORF">GTOL_10951</name>
</gene>
<organism evidence="2 3">
    <name type="scientific">Georgfuchsia toluolica</name>
    <dbReference type="NCBI Taxonomy" id="424218"/>
    <lineage>
        <taxon>Bacteria</taxon>
        <taxon>Pseudomonadati</taxon>
        <taxon>Pseudomonadota</taxon>
        <taxon>Betaproteobacteria</taxon>
        <taxon>Nitrosomonadales</taxon>
        <taxon>Sterolibacteriaceae</taxon>
        <taxon>Georgfuchsia</taxon>
    </lineage>
</organism>
<feature type="transmembrane region" description="Helical" evidence="1">
    <location>
        <begin position="207"/>
        <end position="227"/>
    </location>
</feature>